<dbReference type="AlphaFoldDB" id="A0A819VFP1"/>
<feature type="compositionally biased region" description="Basic and acidic residues" evidence="1">
    <location>
        <begin position="383"/>
        <end position="392"/>
    </location>
</feature>
<name>A0A819VFP1_9BILA</name>
<proteinExistence type="predicted"/>
<feature type="compositionally biased region" description="Polar residues" evidence="1">
    <location>
        <begin position="346"/>
        <end position="378"/>
    </location>
</feature>
<dbReference type="Proteomes" id="UP000663856">
    <property type="component" value="Unassembled WGS sequence"/>
</dbReference>
<feature type="compositionally biased region" description="Low complexity" evidence="1">
    <location>
        <begin position="331"/>
        <end position="340"/>
    </location>
</feature>
<evidence type="ECO:0000313" key="2">
    <source>
        <dbReference type="EMBL" id="CAF2120078.1"/>
    </source>
</evidence>
<dbReference type="EMBL" id="CAJOBG010004379">
    <property type="protein sequence ID" value="CAF4107890.1"/>
    <property type="molecule type" value="Genomic_DNA"/>
</dbReference>
<feature type="region of interest" description="Disordered" evidence="1">
    <location>
        <begin position="231"/>
        <end position="278"/>
    </location>
</feature>
<evidence type="ECO:0000256" key="1">
    <source>
        <dbReference type="SAM" id="MobiDB-lite"/>
    </source>
</evidence>
<dbReference type="Proteomes" id="UP000663866">
    <property type="component" value="Unassembled WGS sequence"/>
</dbReference>
<gene>
    <name evidence="3" type="ORF">OVN521_LOCUS21255</name>
    <name evidence="2" type="ORF">WKI299_LOCUS24191</name>
</gene>
<protein>
    <submittedName>
        <fullName evidence="3">Uncharacterized protein</fullName>
    </submittedName>
</protein>
<feature type="compositionally biased region" description="Polar residues" evidence="1">
    <location>
        <begin position="252"/>
        <end position="278"/>
    </location>
</feature>
<reference evidence="3" key="1">
    <citation type="submission" date="2021-02" db="EMBL/GenBank/DDBJ databases">
        <authorList>
            <person name="Nowell W R."/>
        </authorList>
    </citation>
    <scope>NUCLEOTIDE SEQUENCE</scope>
</reference>
<feature type="compositionally biased region" description="Polar residues" evidence="1">
    <location>
        <begin position="309"/>
        <end position="322"/>
    </location>
</feature>
<dbReference type="EMBL" id="CAJNRF010010387">
    <property type="protein sequence ID" value="CAF2120078.1"/>
    <property type="molecule type" value="Genomic_DNA"/>
</dbReference>
<keyword evidence="4" id="KW-1185">Reference proteome</keyword>
<evidence type="ECO:0000313" key="3">
    <source>
        <dbReference type="EMBL" id="CAF4107890.1"/>
    </source>
</evidence>
<feature type="compositionally biased region" description="Basic and acidic residues" evidence="1">
    <location>
        <begin position="295"/>
        <end position="308"/>
    </location>
</feature>
<feature type="compositionally biased region" description="Basic and acidic residues" evidence="1">
    <location>
        <begin position="242"/>
        <end position="251"/>
    </location>
</feature>
<comment type="caution">
    <text evidence="3">The sequence shown here is derived from an EMBL/GenBank/DDBJ whole genome shotgun (WGS) entry which is preliminary data.</text>
</comment>
<accession>A0A819VFP1</accession>
<evidence type="ECO:0000313" key="4">
    <source>
        <dbReference type="Proteomes" id="UP000663866"/>
    </source>
</evidence>
<feature type="region of interest" description="Disordered" evidence="1">
    <location>
        <begin position="290"/>
        <end position="407"/>
    </location>
</feature>
<sequence>MDNNDIEQLITLKGERFFQHIEEHYGKLVEKILRYHDIDSYTILSQVDQQEMINLFEKPNDENCTNELIDLKREICNICQDSITLKFGTKNKIILLLKSTRDIIKRKKLQLAYSTRSNQFDIYRLSSSSSSSSYNSASDCDASFEQYLTCLKESLEQLLNKLNKKIHGTICANVTSNDFKIFIENTSDSIIPMCFMQCICGDRTKLYLRNRRFQLSNFVKHLNLIKNVSTSFTNNSSEEPDDRATDLHQTDSNDQILRTETNQSINKNDSNICANSDNINKSTVASSKINRNKKIRIESQNKEHDDSLSQRNNNRYNGNMSDDTLPKQGETQSSISFTSIKSKKQLSTNQQRQTADSTSKYQRSDSSQGYKLQKNSSQSKKRKLDEDEKRSESYSLKKTAQHYLKKT</sequence>
<organism evidence="3 4">
    <name type="scientific">Rotaria magnacalcarata</name>
    <dbReference type="NCBI Taxonomy" id="392030"/>
    <lineage>
        <taxon>Eukaryota</taxon>
        <taxon>Metazoa</taxon>
        <taxon>Spiralia</taxon>
        <taxon>Gnathifera</taxon>
        <taxon>Rotifera</taxon>
        <taxon>Eurotatoria</taxon>
        <taxon>Bdelloidea</taxon>
        <taxon>Philodinida</taxon>
        <taxon>Philodinidae</taxon>
        <taxon>Rotaria</taxon>
    </lineage>
</organism>